<name>A0ACC2KV72_PERAE</name>
<evidence type="ECO:0000313" key="1">
    <source>
        <dbReference type="EMBL" id="KAJ8624756.1"/>
    </source>
</evidence>
<organism evidence="1 2">
    <name type="scientific">Persea americana</name>
    <name type="common">Avocado</name>
    <dbReference type="NCBI Taxonomy" id="3435"/>
    <lineage>
        <taxon>Eukaryota</taxon>
        <taxon>Viridiplantae</taxon>
        <taxon>Streptophyta</taxon>
        <taxon>Embryophyta</taxon>
        <taxon>Tracheophyta</taxon>
        <taxon>Spermatophyta</taxon>
        <taxon>Magnoliopsida</taxon>
        <taxon>Magnoliidae</taxon>
        <taxon>Laurales</taxon>
        <taxon>Lauraceae</taxon>
        <taxon>Persea</taxon>
    </lineage>
</organism>
<proteinExistence type="predicted"/>
<reference evidence="1 2" key="1">
    <citation type="journal article" date="2022" name="Hortic Res">
        <title>A haplotype resolved chromosomal level avocado genome allows analysis of novel avocado genes.</title>
        <authorList>
            <person name="Nath O."/>
            <person name="Fletcher S.J."/>
            <person name="Hayward A."/>
            <person name="Shaw L.M."/>
            <person name="Masouleh A.K."/>
            <person name="Furtado A."/>
            <person name="Henry R.J."/>
            <person name="Mitter N."/>
        </authorList>
    </citation>
    <scope>NUCLEOTIDE SEQUENCE [LARGE SCALE GENOMIC DNA]</scope>
    <source>
        <strain evidence="2">cv. Hass</strain>
    </source>
</reference>
<dbReference type="Proteomes" id="UP001234297">
    <property type="component" value="Chromosome 11"/>
</dbReference>
<dbReference type="EMBL" id="CM056819">
    <property type="protein sequence ID" value="KAJ8624756.1"/>
    <property type="molecule type" value="Genomic_DNA"/>
</dbReference>
<keyword evidence="2" id="KW-1185">Reference proteome</keyword>
<comment type="caution">
    <text evidence="1">The sequence shown here is derived from an EMBL/GenBank/DDBJ whole genome shotgun (WGS) entry which is preliminary data.</text>
</comment>
<protein>
    <submittedName>
        <fullName evidence="1">Uncharacterized protein</fullName>
    </submittedName>
</protein>
<gene>
    <name evidence="1" type="ORF">MRB53_033286</name>
</gene>
<evidence type="ECO:0000313" key="2">
    <source>
        <dbReference type="Proteomes" id="UP001234297"/>
    </source>
</evidence>
<sequence>MYYSSPESSLQGERRLEVQTLNYTVIPDRVVVDNLDKSGDNSLDESGENPQMTEPDTPSVPVLQHARGDNSLDESGENPQMTEPDTPSVPVQQHAPTTPTEQVTPELDVQHQSNSIIEPDEPMSPKPNAASDNQSPPMTDVHPPRLPQRSNRRIPKPTYEPYPTSKTLSAKKPPVPALIAFGDSTLDSGNNNKLLTLLMCNFPPYGQDFIDRIPTGRFCNGKVPTDFFVASLRIKNLLPASLDPNLKPEDLLTGVNFGSGASGYDPLTAKTASVLSLPDQIKMFEDYIEKLKGIAGEERAAAIISDSIYICDVGIDDILNNYFAIPIRRKQFDISSYTNFIVNLASDFYQELYSLGARKIGIVGLPPGGCFPTQRTIAGGITRECVELYNQAIRMFNSKLSKKVEMLGASLSNSKIIFIEVYDVFDDIIQHPSNYGFEVIDRGCCGTGNIEVAELCNPSTPVCEDVTKYVFWDSFHPTEKTYKILADYVIKNYLPTLL</sequence>
<accession>A0ACC2KV72</accession>